<evidence type="ECO:0000256" key="6">
    <source>
        <dbReference type="PIRSR" id="PIRSR630616-1"/>
    </source>
</evidence>
<dbReference type="InParanoid" id="A0A0G4H793"/>
<dbReference type="InterPro" id="IPR011009">
    <property type="entry name" value="Kinase-like_dom_sf"/>
</dbReference>
<evidence type="ECO:0000256" key="3">
    <source>
        <dbReference type="ARBA" id="ARBA00022741"/>
    </source>
</evidence>
<feature type="binding site" evidence="7">
    <location>
        <position position="438"/>
    </location>
    <ligand>
        <name>ATP</name>
        <dbReference type="ChEBI" id="CHEBI:30616"/>
    </ligand>
</feature>
<keyword evidence="13" id="KW-1185">Reference proteome</keyword>
<dbReference type="Gene3D" id="1.10.510.10">
    <property type="entry name" value="Transferase(Phosphotransferase) domain 1"/>
    <property type="match status" value="1"/>
</dbReference>
<dbReference type="InterPro" id="IPR000719">
    <property type="entry name" value="Prot_kinase_dom"/>
</dbReference>
<evidence type="ECO:0000256" key="10">
    <source>
        <dbReference type="SAM" id="MobiDB-lite"/>
    </source>
</evidence>
<evidence type="ECO:0000256" key="4">
    <source>
        <dbReference type="ARBA" id="ARBA00022777"/>
    </source>
</evidence>
<evidence type="ECO:0000259" key="11">
    <source>
        <dbReference type="PROSITE" id="PS50011"/>
    </source>
</evidence>
<dbReference type="AlphaFoldDB" id="A0A0G4H793"/>
<dbReference type="EMBL" id="CDMY01001045">
    <property type="protein sequence ID" value="CEM39610.1"/>
    <property type="molecule type" value="Genomic_DNA"/>
</dbReference>
<keyword evidence="4" id="KW-0418">Kinase</keyword>
<dbReference type="OrthoDB" id="5979581at2759"/>
<dbReference type="GO" id="GO:0004674">
    <property type="term" value="F:protein serine/threonine kinase activity"/>
    <property type="evidence" value="ECO:0007669"/>
    <property type="project" value="UniProtKB-KW"/>
</dbReference>
<feature type="cross-link" description="Glycyl lysine isopeptide (Lys-Gly) (interchain with G-Cter in SUMO2)" evidence="8">
    <location>
        <position position="415"/>
    </location>
</feature>
<keyword evidence="2" id="KW-0808">Transferase</keyword>
<evidence type="ECO:0000256" key="1">
    <source>
        <dbReference type="ARBA" id="ARBA00022527"/>
    </source>
</evidence>
<keyword evidence="3 7" id="KW-0547">Nucleotide-binding</keyword>
<dbReference type="Gene3D" id="3.30.200.20">
    <property type="entry name" value="Phosphorylase Kinase, domain 1"/>
    <property type="match status" value="1"/>
</dbReference>
<reference evidence="12 13" key="1">
    <citation type="submission" date="2014-11" db="EMBL/GenBank/DDBJ databases">
        <authorList>
            <person name="Zhu J."/>
            <person name="Qi W."/>
            <person name="Song R."/>
        </authorList>
    </citation>
    <scope>NUCLEOTIDE SEQUENCE [LARGE SCALE GENOMIC DNA]</scope>
</reference>
<dbReference type="InterPro" id="IPR030616">
    <property type="entry name" value="Aur-like"/>
</dbReference>
<feature type="binding site" evidence="7 9">
    <location>
        <position position="303"/>
    </location>
    <ligand>
        <name>ATP</name>
        <dbReference type="ChEBI" id="CHEBI:30616"/>
    </ligand>
</feature>
<evidence type="ECO:0000313" key="13">
    <source>
        <dbReference type="Proteomes" id="UP000041254"/>
    </source>
</evidence>
<feature type="compositionally biased region" description="Low complexity" evidence="10">
    <location>
        <begin position="723"/>
        <end position="754"/>
    </location>
</feature>
<keyword evidence="5 7" id="KW-0067">ATP-binding</keyword>
<keyword evidence="1" id="KW-0723">Serine/threonine-protein kinase</keyword>
<dbReference type="STRING" id="1169540.A0A0G4H793"/>
<dbReference type="Pfam" id="PF00069">
    <property type="entry name" value="Pkinase"/>
    <property type="match status" value="1"/>
</dbReference>
<accession>A0A0G4H793</accession>
<feature type="region of interest" description="Disordered" evidence="10">
    <location>
        <begin position="593"/>
        <end position="640"/>
    </location>
</feature>
<dbReference type="SUPFAM" id="SSF56112">
    <property type="entry name" value="Protein kinase-like (PK-like)"/>
    <property type="match status" value="1"/>
</dbReference>
<organism evidence="12 13">
    <name type="scientific">Vitrella brassicaformis (strain CCMP3155)</name>
    <dbReference type="NCBI Taxonomy" id="1169540"/>
    <lineage>
        <taxon>Eukaryota</taxon>
        <taxon>Sar</taxon>
        <taxon>Alveolata</taxon>
        <taxon>Colpodellida</taxon>
        <taxon>Vitrellaceae</taxon>
        <taxon>Vitrella</taxon>
    </lineage>
</organism>
<gene>
    <name evidence="12" type="ORF">Vbra_19677</name>
</gene>
<name>A0A0G4H793_VITBC</name>
<evidence type="ECO:0000256" key="9">
    <source>
        <dbReference type="PROSITE-ProRule" id="PRU10141"/>
    </source>
</evidence>
<feature type="compositionally biased region" description="Pro residues" evidence="10">
    <location>
        <begin position="27"/>
        <end position="36"/>
    </location>
</feature>
<evidence type="ECO:0000313" key="12">
    <source>
        <dbReference type="EMBL" id="CEM39610.1"/>
    </source>
</evidence>
<dbReference type="PROSITE" id="PS00107">
    <property type="entry name" value="PROTEIN_KINASE_ATP"/>
    <property type="match status" value="1"/>
</dbReference>
<dbReference type="SMART" id="SM00220">
    <property type="entry name" value="S_TKc"/>
    <property type="match status" value="1"/>
</dbReference>
<sequence>MQSSRNLPLLPKPKLPTNLHQQHRQQRPPPPPPRAPVPEQMSLSHGRQMPAPLLGGPVYGGHGHCGYPHRPPPPPPPPPLPHPDDVLESDRNRIGSHSQQLMYAPAADWPPDWHCAGVPPGQPPPPPPLPVPPFMLPEGDGRDPGGFYTDGSGDHIDHEAAAFPICVGETGGCWNAHGGGHHGYIEGGGWAEYMGEGEGEGEGEGFVQSAEIEEKMWGTCYANGATLTSLTRLPRRLPQSLTDRYAIDCYWKTPSADVFSEGSTCDAPPAPGLTCVPKVLGWGSYALVSEATRKSDGARVAIKMVATKPLHERSMLNQLYGEVELQSVIHHRNVVRLYEYIATHEDRHQHGRPDSYYFMVQELCLPQNLGAFLAKTRTGLKAPFIPQSLACWFVGQVLEGVAAIHEAGAVHRDLKPDNFMCAWEWYQGGCFLTVKITDFGWAAKQGEEWCGMAGTVEYAAPEVVNKTGQPYGQEVDIFSIGILLFELLLNHNPFRGHSSPDRVFQIVNTRGWPERVVKDVIATKGVRIPNDAQKFLCALLQFTPSHRPTARGALEDPFTPGHTWLRANYLDLRDKGPQMDAYLNPIFPCRHPKLSPMPPPSAVAAPAADQGSDRETVIHHPPHNHTQAAGNGDGGAGVGASAGAGVGVGAGSSGWPPGLPCFPVHPPHRPNPFYAPPPQMPCFMTPHRPPPDDTRPQPGPSRAPAGLTMVAGGGFVLNSNFHQQQQHHPQQQQQQQQQQPAAAAAAASGGQAAADGRPAMGLMRSASTSSLSGVRNFRQVAQKVPLPVFSNGGNQ</sequence>
<dbReference type="PROSITE" id="PS50011">
    <property type="entry name" value="PROTEIN_KINASE_DOM"/>
    <property type="match status" value="1"/>
</dbReference>
<feature type="active site" description="Proton acceptor" evidence="6">
    <location>
        <position position="413"/>
    </location>
</feature>
<feature type="region of interest" description="Disordered" evidence="10">
    <location>
        <begin position="722"/>
        <end position="772"/>
    </location>
</feature>
<evidence type="ECO:0000256" key="8">
    <source>
        <dbReference type="PIRSR" id="PIRSR630616-3"/>
    </source>
</evidence>
<dbReference type="Proteomes" id="UP000041254">
    <property type="component" value="Unassembled WGS sequence"/>
</dbReference>
<feature type="compositionally biased region" description="Pro residues" evidence="10">
    <location>
        <begin position="69"/>
        <end position="81"/>
    </location>
</feature>
<dbReference type="GO" id="GO:0005524">
    <property type="term" value="F:ATP binding"/>
    <property type="evidence" value="ECO:0007669"/>
    <property type="project" value="UniProtKB-UniRule"/>
</dbReference>
<feature type="region of interest" description="Disordered" evidence="10">
    <location>
        <begin position="1"/>
        <end position="90"/>
    </location>
</feature>
<evidence type="ECO:0000256" key="5">
    <source>
        <dbReference type="ARBA" id="ARBA00022840"/>
    </source>
</evidence>
<dbReference type="VEuPathDB" id="CryptoDB:Vbra_19677"/>
<feature type="domain" description="Protein kinase" evidence="11">
    <location>
        <begin position="274"/>
        <end position="565"/>
    </location>
</feature>
<dbReference type="PANTHER" id="PTHR24350">
    <property type="entry name" value="SERINE/THREONINE-PROTEIN KINASE IAL-RELATED"/>
    <property type="match status" value="1"/>
</dbReference>
<proteinExistence type="predicted"/>
<evidence type="ECO:0000256" key="7">
    <source>
        <dbReference type="PIRSR" id="PIRSR630616-2"/>
    </source>
</evidence>
<feature type="region of interest" description="Disordered" evidence="10">
    <location>
        <begin position="679"/>
        <end position="708"/>
    </location>
</feature>
<feature type="compositionally biased region" description="Gly residues" evidence="10">
    <location>
        <begin position="631"/>
        <end position="640"/>
    </location>
</feature>
<dbReference type="InterPro" id="IPR017441">
    <property type="entry name" value="Protein_kinase_ATP_BS"/>
</dbReference>
<protein>
    <recommendedName>
        <fullName evidence="11">Protein kinase domain-containing protein</fullName>
    </recommendedName>
</protein>
<evidence type="ECO:0000256" key="2">
    <source>
        <dbReference type="ARBA" id="ARBA00022679"/>
    </source>
</evidence>